<dbReference type="PANTHER" id="PTHR33678:SF2">
    <property type="match status" value="1"/>
</dbReference>
<sequence>MSVDLSALPREKLIALLQESRQQAEAAERKAETAERKAQSAERKAEEAEKAASAAKAYAKETEIRLDLSEKKYAAAAAFLMEVAPLIHGMRLDVERNLSLDPQANLKLWDDLLKCVQKLVAEARNAETFRELAFGKGGEKLTPELAEVKKNQGSIQADIKAIQQGIRQAQKAQAAITALQDEQDKAFANEKPEAKSGEEAEETVTPQALMTKITLARQPQKTEEPAKPENEKKTAEKASDEEKEEEAADEKVRGRQKSKSDLPEVLRTPGKGASDSCPHCSGRLKNLGEQVAKLVAVTQAVQDRFERQQNQIELQYCEKCRTVHPVFPEHMQFPVKPERTVSMNCLAEAVKLLNNGLPINRLENMMFSRLKLGSNTLFENLYAWADIYLRPLMEHIVGNCGDRVFLADETRYDILESEGRGAYADKTKTSSQTYVFTVGTQTDSPTPFIWFSTLGSRRAEDIGKRLESLKGRMDAIVVDGYAGYDALAETVLKGVLRQSCLVHARREAYEAVTCKQYLSELEKLTPEERAERIGKRALDAAPEAQMLSILSGIQLIFQYEKEVAERLEDETAEEHEARIQKHRETYSKPVLDAVDKLYAGLAEKLALEKNGKFSKKFNSRMAEAVVYWMNRRESLKQFLKDGRIPLETNTVERAIRPVAILRKNQNFMQTVEGADAVATCISMAETAKLNDIDLEKWLNAYSAAAFRHAYAKGWTKAYREGKDPYKKIQKWDMKALLEDFDLTPWLPWEWKKHQSAD</sequence>
<feature type="compositionally biased region" description="Basic and acidic residues" evidence="1">
    <location>
        <begin position="188"/>
        <end position="198"/>
    </location>
</feature>
<gene>
    <name evidence="3" type="ORF">GBM96_11495</name>
</gene>
<name>A0AAI9WLZ6_9BURK</name>
<accession>A0AAI9WLZ6</accession>
<dbReference type="InterPro" id="IPR052344">
    <property type="entry name" value="Transposase-related"/>
</dbReference>
<comment type="caution">
    <text evidence="3">The sequence shown here is derived from an EMBL/GenBank/DDBJ whole genome shotgun (WGS) entry which is preliminary data.</text>
</comment>
<dbReference type="Proteomes" id="UP000469462">
    <property type="component" value="Unassembled WGS sequence"/>
</dbReference>
<protein>
    <submittedName>
        <fullName evidence="3">Transposase</fullName>
    </submittedName>
</protein>
<dbReference type="RefSeq" id="WP_139687004.1">
    <property type="nucleotide sequence ID" value="NZ_WEHW01000092.1"/>
</dbReference>
<feature type="region of interest" description="Disordered" evidence="1">
    <location>
        <begin position="25"/>
        <end position="49"/>
    </location>
</feature>
<organism evidence="3 4">
    <name type="scientific">Sutterella seckii</name>
    <dbReference type="NCBI Taxonomy" id="1944635"/>
    <lineage>
        <taxon>Bacteria</taxon>
        <taxon>Pseudomonadati</taxon>
        <taxon>Pseudomonadota</taxon>
        <taxon>Betaproteobacteria</taxon>
        <taxon>Burkholderiales</taxon>
        <taxon>Sutterellaceae</taxon>
        <taxon>Sutterella</taxon>
    </lineage>
</organism>
<feature type="region of interest" description="Disordered" evidence="1">
    <location>
        <begin position="188"/>
        <end position="278"/>
    </location>
</feature>
<dbReference type="InterPro" id="IPR004291">
    <property type="entry name" value="Transposase_IS66_central"/>
</dbReference>
<feature type="domain" description="Transposase IS66 central" evidence="2">
    <location>
        <begin position="350"/>
        <end position="675"/>
    </location>
</feature>
<evidence type="ECO:0000259" key="2">
    <source>
        <dbReference type="Pfam" id="PF03050"/>
    </source>
</evidence>
<reference evidence="3 4" key="1">
    <citation type="submission" date="2019-10" db="EMBL/GenBank/DDBJ databases">
        <title>Genome diversity of Sutterella seckii.</title>
        <authorList>
            <person name="Chaplin A.V."/>
            <person name="Sokolova S.R."/>
            <person name="Mosin K.A."/>
            <person name="Ivanova E.L."/>
            <person name="Kochetkova T.O."/>
            <person name="Goltsov A.Y."/>
            <person name="Trofimov D.Y."/>
            <person name="Efimov B.A."/>
        </authorList>
    </citation>
    <scope>NUCLEOTIDE SEQUENCE [LARGE SCALE GENOMIC DNA]</scope>
    <source>
        <strain evidence="3 4">ASD3426</strain>
    </source>
</reference>
<evidence type="ECO:0000313" key="3">
    <source>
        <dbReference type="EMBL" id="KAB7649370.1"/>
    </source>
</evidence>
<dbReference type="AlphaFoldDB" id="A0AAI9WLZ6"/>
<evidence type="ECO:0000256" key="1">
    <source>
        <dbReference type="SAM" id="MobiDB-lite"/>
    </source>
</evidence>
<evidence type="ECO:0000313" key="4">
    <source>
        <dbReference type="Proteomes" id="UP000469462"/>
    </source>
</evidence>
<dbReference type="PANTHER" id="PTHR33678">
    <property type="entry name" value="BLL1576 PROTEIN"/>
    <property type="match status" value="1"/>
</dbReference>
<feature type="compositionally biased region" description="Basic and acidic residues" evidence="1">
    <location>
        <begin position="26"/>
        <end position="49"/>
    </location>
</feature>
<dbReference type="EMBL" id="WEHW01000092">
    <property type="protein sequence ID" value="KAB7649370.1"/>
    <property type="molecule type" value="Genomic_DNA"/>
</dbReference>
<feature type="compositionally biased region" description="Basic and acidic residues" evidence="1">
    <location>
        <begin position="249"/>
        <end position="264"/>
    </location>
</feature>
<feature type="compositionally biased region" description="Basic and acidic residues" evidence="1">
    <location>
        <begin position="220"/>
        <end position="240"/>
    </location>
</feature>
<keyword evidence="4" id="KW-1185">Reference proteome</keyword>
<proteinExistence type="predicted"/>
<dbReference type="Pfam" id="PF03050">
    <property type="entry name" value="DDE_Tnp_IS66"/>
    <property type="match status" value="1"/>
</dbReference>